<comment type="caution">
    <text evidence="1">The sequence shown here is derived from an EMBL/GenBank/DDBJ whole genome shotgun (WGS) entry which is preliminary data.</text>
</comment>
<organism evidence="1 2">
    <name type="scientific">Talaromyces proteolyticus</name>
    <dbReference type="NCBI Taxonomy" id="1131652"/>
    <lineage>
        <taxon>Eukaryota</taxon>
        <taxon>Fungi</taxon>
        <taxon>Dikarya</taxon>
        <taxon>Ascomycota</taxon>
        <taxon>Pezizomycotina</taxon>
        <taxon>Eurotiomycetes</taxon>
        <taxon>Eurotiomycetidae</taxon>
        <taxon>Eurotiales</taxon>
        <taxon>Trichocomaceae</taxon>
        <taxon>Talaromyces</taxon>
        <taxon>Talaromyces sect. Bacilispori</taxon>
    </lineage>
</organism>
<protein>
    <submittedName>
        <fullName evidence="1">Uncharacterized protein</fullName>
    </submittedName>
</protein>
<sequence>MDEQRSCESHNESDLADSLEKDLSINDCGYRRASENTLEGVAYLEVRNAIQCLFTNMYTSASPQNREVHSQMLERILQRLLFLEELHRDKTEGLIHSIGYFGSLANNTKLVVEMSKGNVQIMNDVLYSADFTEFSGRCLGDDLDRLEIMQRGLNAISVICADAQHRLLERFFGV</sequence>
<dbReference type="Proteomes" id="UP001201262">
    <property type="component" value="Unassembled WGS sequence"/>
</dbReference>
<dbReference type="EMBL" id="JAJTJA010000011">
    <property type="protein sequence ID" value="KAH8692274.1"/>
    <property type="molecule type" value="Genomic_DNA"/>
</dbReference>
<dbReference type="RefSeq" id="XP_046068271.1">
    <property type="nucleotide sequence ID" value="XM_046217100.1"/>
</dbReference>
<reference evidence="1" key="1">
    <citation type="submission" date="2021-12" db="EMBL/GenBank/DDBJ databases">
        <title>Convergent genome expansion in fungi linked to evolution of root-endophyte symbiosis.</title>
        <authorList>
            <consortium name="DOE Joint Genome Institute"/>
            <person name="Ke Y.-H."/>
            <person name="Bonito G."/>
            <person name="Liao H.-L."/>
            <person name="Looney B."/>
            <person name="Rojas-Flechas A."/>
            <person name="Nash J."/>
            <person name="Hameed K."/>
            <person name="Schadt C."/>
            <person name="Martin F."/>
            <person name="Crous P.W."/>
            <person name="Miettinen O."/>
            <person name="Magnuson J.K."/>
            <person name="Labbe J."/>
            <person name="Jacobson D."/>
            <person name="Doktycz M.J."/>
            <person name="Veneault-Fourrey C."/>
            <person name="Kuo A."/>
            <person name="Mondo S."/>
            <person name="Calhoun S."/>
            <person name="Riley R."/>
            <person name="Ohm R."/>
            <person name="LaButti K."/>
            <person name="Andreopoulos B."/>
            <person name="Pangilinan J."/>
            <person name="Nolan M."/>
            <person name="Tritt A."/>
            <person name="Clum A."/>
            <person name="Lipzen A."/>
            <person name="Daum C."/>
            <person name="Barry K."/>
            <person name="Grigoriev I.V."/>
            <person name="Vilgalys R."/>
        </authorList>
    </citation>
    <scope>NUCLEOTIDE SEQUENCE</scope>
    <source>
        <strain evidence="1">PMI_201</strain>
    </source>
</reference>
<evidence type="ECO:0000313" key="2">
    <source>
        <dbReference type="Proteomes" id="UP001201262"/>
    </source>
</evidence>
<gene>
    <name evidence="1" type="ORF">BGW36DRAFT_387314</name>
</gene>
<keyword evidence="2" id="KW-1185">Reference proteome</keyword>
<proteinExistence type="predicted"/>
<dbReference type="AlphaFoldDB" id="A0AAD4KJ78"/>
<evidence type="ECO:0000313" key="1">
    <source>
        <dbReference type="EMBL" id="KAH8692274.1"/>
    </source>
</evidence>
<name>A0AAD4KJ78_9EURO</name>
<accession>A0AAD4KJ78</accession>
<dbReference type="GeneID" id="70247387"/>